<organism evidence="1 2">
    <name type="scientific">Lactuca saligna</name>
    <name type="common">Willowleaf lettuce</name>
    <dbReference type="NCBI Taxonomy" id="75948"/>
    <lineage>
        <taxon>Eukaryota</taxon>
        <taxon>Viridiplantae</taxon>
        <taxon>Streptophyta</taxon>
        <taxon>Embryophyta</taxon>
        <taxon>Tracheophyta</taxon>
        <taxon>Spermatophyta</taxon>
        <taxon>Magnoliopsida</taxon>
        <taxon>eudicotyledons</taxon>
        <taxon>Gunneridae</taxon>
        <taxon>Pentapetalae</taxon>
        <taxon>asterids</taxon>
        <taxon>campanulids</taxon>
        <taxon>Asterales</taxon>
        <taxon>Asteraceae</taxon>
        <taxon>Cichorioideae</taxon>
        <taxon>Cichorieae</taxon>
        <taxon>Lactucinae</taxon>
        <taxon>Lactuca</taxon>
    </lineage>
</organism>
<proteinExistence type="predicted"/>
<dbReference type="Proteomes" id="UP001177003">
    <property type="component" value="Chromosome 4"/>
</dbReference>
<protein>
    <submittedName>
        <fullName evidence="1">Uncharacterized protein</fullName>
    </submittedName>
</protein>
<reference evidence="1" key="1">
    <citation type="submission" date="2023-04" db="EMBL/GenBank/DDBJ databases">
        <authorList>
            <person name="Vijverberg K."/>
            <person name="Xiong W."/>
            <person name="Schranz E."/>
        </authorList>
    </citation>
    <scope>NUCLEOTIDE SEQUENCE</scope>
</reference>
<dbReference type="EMBL" id="OX465080">
    <property type="protein sequence ID" value="CAI9283069.1"/>
    <property type="molecule type" value="Genomic_DNA"/>
</dbReference>
<gene>
    <name evidence="1" type="ORF">LSALG_LOCUS22682</name>
</gene>
<dbReference type="AlphaFoldDB" id="A0AA35YZU2"/>
<sequence length="230" mass="27178">MARRFPRRNQPEDILDHHFLQVLQNMNDETRSRYLNKLSLLLTKEFDSVPSFDWGLTSQIGLDELTRNFLQYTYLDTSGVYFFVCKGWDRLFKIQEPIYQEFFFLEFHFTVSFDPRDTPNDITTFSFQLGGLSRECSAIKLSIRVGIYTTDEMKSVHFSTLLVDCVRRRPADYNENTFWAEINGRLYTPSTARGKIIRSTTSRLLHRLISISLTHYKNSERVPSTYLFFL</sequence>
<evidence type="ECO:0000313" key="1">
    <source>
        <dbReference type="EMBL" id="CAI9283069.1"/>
    </source>
</evidence>
<accession>A0AA35YZU2</accession>
<evidence type="ECO:0000313" key="2">
    <source>
        <dbReference type="Proteomes" id="UP001177003"/>
    </source>
</evidence>
<name>A0AA35YZU2_LACSI</name>
<keyword evidence="2" id="KW-1185">Reference proteome</keyword>